<dbReference type="AlphaFoldDB" id="A0A8K0JWR9"/>
<keyword evidence="3" id="KW-1185">Reference proteome</keyword>
<accession>A0A8K0JWR9</accession>
<reference evidence="2" key="2">
    <citation type="submission" date="2017-10" db="EMBL/GenBank/DDBJ databases">
        <title>Ladona fulva Genome sequencing and assembly.</title>
        <authorList>
            <person name="Murali S."/>
            <person name="Richards S."/>
            <person name="Bandaranaike D."/>
            <person name="Bellair M."/>
            <person name="Blankenburg K."/>
            <person name="Chao H."/>
            <person name="Dinh H."/>
            <person name="Doddapaneni H."/>
            <person name="Dugan-Rocha S."/>
            <person name="Elkadiri S."/>
            <person name="Gnanaolivu R."/>
            <person name="Hernandez B."/>
            <person name="Skinner E."/>
            <person name="Javaid M."/>
            <person name="Lee S."/>
            <person name="Li M."/>
            <person name="Ming W."/>
            <person name="Munidasa M."/>
            <person name="Muniz J."/>
            <person name="Nguyen L."/>
            <person name="Hughes D."/>
            <person name="Osuji N."/>
            <person name="Pu L.-L."/>
            <person name="Puazo M."/>
            <person name="Qu C."/>
            <person name="Quiroz J."/>
            <person name="Raj R."/>
            <person name="Weissenberger G."/>
            <person name="Xin Y."/>
            <person name="Zou X."/>
            <person name="Han Y."/>
            <person name="Worley K."/>
            <person name="Muzny D."/>
            <person name="Gibbs R."/>
        </authorList>
    </citation>
    <scope>NUCLEOTIDE SEQUENCE</scope>
    <source>
        <strain evidence="2">Sampled in the wild</strain>
    </source>
</reference>
<dbReference type="Proteomes" id="UP000792457">
    <property type="component" value="Unassembled WGS sequence"/>
</dbReference>
<sequence>MSVIHDIYELLLQRAALEDRLGDANTMFHQVVRKSSRSPSLRLRFGRRADPSVDVVDGGHPHPSAAESKGQWPDQRVFP</sequence>
<name>A0A8K0JWR9_LADFU</name>
<reference evidence="2" key="1">
    <citation type="submission" date="2013-04" db="EMBL/GenBank/DDBJ databases">
        <authorList>
            <person name="Qu J."/>
            <person name="Murali S.C."/>
            <person name="Bandaranaike D."/>
            <person name="Bellair M."/>
            <person name="Blankenburg K."/>
            <person name="Chao H."/>
            <person name="Dinh H."/>
            <person name="Doddapaneni H."/>
            <person name="Downs B."/>
            <person name="Dugan-Rocha S."/>
            <person name="Elkadiri S."/>
            <person name="Gnanaolivu R.D."/>
            <person name="Hernandez B."/>
            <person name="Javaid M."/>
            <person name="Jayaseelan J.C."/>
            <person name="Lee S."/>
            <person name="Li M."/>
            <person name="Ming W."/>
            <person name="Munidasa M."/>
            <person name="Muniz J."/>
            <person name="Nguyen L."/>
            <person name="Ongeri F."/>
            <person name="Osuji N."/>
            <person name="Pu L.-L."/>
            <person name="Puazo M."/>
            <person name="Qu C."/>
            <person name="Quiroz J."/>
            <person name="Raj R."/>
            <person name="Weissenberger G."/>
            <person name="Xin Y."/>
            <person name="Zou X."/>
            <person name="Han Y."/>
            <person name="Richards S."/>
            <person name="Worley K."/>
            <person name="Muzny D."/>
            <person name="Gibbs R."/>
        </authorList>
    </citation>
    <scope>NUCLEOTIDE SEQUENCE</scope>
    <source>
        <strain evidence="2">Sampled in the wild</strain>
    </source>
</reference>
<organism evidence="2 3">
    <name type="scientific">Ladona fulva</name>
    <name type="common">Scarce chaser dragonfly</name>
    <name type="synonym">Libellula fulva</name>
    <dbReference type="NCBI Taxonomy" id="123851"/>
    <lineage>
        <taxon>Eukaryota</taxon>
        <taxon>Metazoa</taxon>
        <taxon>Ecdysozoa</taxon>
        <taxon>Arthropoda</taxon>
        <taxon>Hexapoda</taxon>
        <taxon>Insecta</taxon>
        <taxon>Pterygota</taxon>
        <taxon>Palaeoptera</taxon>
        <taxon>Odonata</taxon>
        <taxon>Epiprocta</taxon>
        <taxon>Anisoptera</taxon>
        <taxon>Libelluloidea</taxon>
        <taxon>Libellulidae</taxon>
        <taxon>Ladona</taxon>
    </lineage>
</organism>
<evidence type="ECO:0000256" key="1">
    <source>
        <dbReference type="SAM" id="MobiDB-lite"/>
    </source>
</evidence>
<comment type="caution">
    <text evidence="2">The sequence shown here is derived from an EMBL/GenBank/DDBJ whole genome shotgun (WGS) entry which is preliminary data.</text>
</comment>
<evidence type="ECO:0000313" key="2">
    <source>
        <dbReference type="EMBL" id="KAG8223317.1"/>
    </source>
</evidence>
<feature type="region of interest" description="Disordered" evidence="1">
    <location>
        <begin position="52"/>
        <end position="79"/>
    </location>
</feature>
<protein>
    <submittedName>
        <fullName evidence="2">Uncharacterized protein</fullName>
    </submittedName>
</protein>
<proteinExistence type="predicted"/>
<evidence type="ECO:0000313" key="3">
    <source>
        <dbReference type="Proteomes" id="UP000792457"/>
    </source>
</evidence>
<dbReference type="EMBL" id="KZ308157">
    <property type="protein sequence ID" value="KAG8223317.1"/>
    <property type="molecule type" value="Genomic_DNA"/>
</dbReference>
<gene>
    <name evidence="2" type="ORF">J437_LFUL001191</name>
</gene>